<evidence type="ECO:0000256" key="3">
    <source>
        <dbReference type="ARBA" id="ARBA00022989"/>
    </source>
</evidence>
<dbReference type="STRING" id="33033.NW74_07085"/>
<dbReference type="OrthoDB" id="9786493at2"/>
<name>A0A0B4S2S6_9FIRM</name>
<sequence length="250" mass="27146">MGVIGKSELLESLYKIGEGKAGYKLNKMLILAFLAGLFIALSGLSYVVVNTGMASLNATYGKFISGICFSFGLFAVVVAGADLFTGNVLMLAPALGKRITFSKMFRNWVFVYLFNFVGAIFVSLIVYFASIMTPEMLAFLHKITVAKTTESFTVLLFKGIGCNIFVCLGVWMAYACKDGVSKFFACAISVILFLICGFEHSIANMFYLSYSFIISDIGAGAVIYDLIPVTIGNIIGGSIVAICYYFAYKD</sequence>
<keyword evidence="4" id="KW-0472">Membrane</keyword>
<comment type="subcellular location">
    <subcellularLocation>
        <location evidence="1">Membrane</location>
        <topology evidence="1">Multi-pass membrane protein</topology>
    </subcellularLocation>
</comment>
<dbReference type="InterPro" id="IPR000292">
    <property type="entry name" value="For/NO2_transpt"/>
</dbReference>
<dbReference type="EMBL" id="CP009761">
    <property type="protein sequence ID" value="AIZ37103.1"/>
    <property type="molecule type" value="Genomic_DNA"/>
</dbReference>
<dbReference type="PANTHER" id="PTHR30520:SF6">
    <property type="entry name" value="FORMATE_NITRATE FAMILY TRANSPORTER (EUROFUNG)"/>
    <property type="match status" value="1"/>
</dbReference>
<dbReference type="Gene3D" id="1.20.1080.10">
    <property type="entry name" value="Glycerol uptake facilitator protein"/>
    <property type="match status" value="1"/>
</dbReference>
<dbReference type="KEGG" id="pmic:NW74_07085"/>
<evidence type="ECO:0000256" key="1">
    <source>
        <dbReference type="ARBA" id="ARBA00004141"/>
    </source>
</evidence>
<dbReference type="InterPro" id="IPR023271">
    <property type="entry name" value="Aquaporin-like"/>
</dbReference>
<protein>
    <submittedName>
        <fullName evidence="6">Formate transporter FocA</fullName>
    </submittedName>
</protein>
<keyword evidence="7" id="KW-1185">Reference proteome</keyword>
<dbReference type="GO" id="GO:0005886">
    <property type="term" value="C:plasma membrane"/>
    <property type="evidence" value="ECO:0007669"/>
    <property type="project" value="TreeGrafter"/>
</dbReference>
<reference evidence="6 7" key="1">
    <citation type="submission" date="2014-10" db="EMBL/GenBank/DDBJ databases">
        <title>Complete genome sequence of Parvimonas micra KCOM 1535 (= ChDC B708).</title>
        <authorList>
            <person name="Kook J.-K."/>
            <person name="Park S.-N."/>
            <person name="Lim Y.K."/>
            <person name="Roh H."/>
        </authorList>
    </citation>
    <scope>NUCLEOTIDE SEQUENCE [LARGE SCALE GENOMIC DNA]</scope>
    <source>
        <strain evidence="7">KCOM 1535 / ChDC B708</strain>
    </source>
</reference>
<evidence type="ECO:0000313" key="6">
    <source>
        <dbReference type="EMBL" id="AIZ37103.1"/>
    </source>
</evidence>
<organism evidence="6 7">
    <name type="scientific">Parvimonas micra</name>
    <dbReference type="NCBI Taxonomy" id="33033"/>
    <lineage>
        <taxon>Bacteria</taxon>
        <taxon>Bacillati</taxon>
        <taxon>Bacillota</taxon>
        <taxon>Tissierellia</taxon>
        <taxon>Tissierellales</taxon>
        <taxon>Peptoniphilaceae</taxon>
        <taxon>Parvimonas</taxon>
    </lineage>
</organism>
<dbReference type="GO" id="GO:0015499">
    <property type="term" value="F:formate transmembrane transporter activity"/>
    <property type="evidence" value="ECO:0007669"/>
    <property type="project" value="TreeGrafter"/>
</dbReference>
<evidence type="ECO:0000313" key="7">
    <source>
        <dbReference type="Proteomes" id="UP000031386"/>
    </source>
</evidence>
<keyword evidence="2" id="KW-0812">Transmembrane</keyword>
<dbReference type="InterPro" id="IPR024002">
    <property type="entry name" value="For/NO2_transpt_CS"/>
</dbReference>
<dbReference type="PROSITE" id="PS01005">
    <property type="entry name" value="FORMATE_NITRITE_TP_1"/>
    <property type="match status" value="1"/>
</dbReference>
<dbReference type="PANTHER" id="PTHR30520">
    <property type="entry name" value="FORMATE TRANSPORTER-RELATED"/>
    <property type="match status" value="1"/>
</dbReference>
<gene>
    <name evidence="6" type="ORF">NW74_07085</name>
</gene>
<evidence type="ECO:0000256" key="4">
    <source>
        <dbReference type="ARBA" id="ARBA00023136"/>
    </source>
</evidence>
<keyword evidence="3" id="KW-1133">Transmembrane helix</keyword>
<dbReference type="Pfam" id="PF01226">
    <property type="entry name" value="Form_Nir_trans"/>
    <property type="match status" value="1"/>
</dbReference>
<dbReference type="AlphaFoldDB" id="A0A0B4S2S6"/>
<evidence type="ECO:0000256" key="2">
    <source>
        <dbReference type="ARBA" id="ARBA00022692"/>
    </source>
</evidence>
<proteinExistence type="inferred from homology"/>
<dbReference type="Proteomes" id="UP000031386">
    <property type="component" value="Chromosome"/>
</dbReference>
<dbReference type="RefSeq" id="WP_041954681.1">
    <property type="nucleotide sequence ID" value="NZ_CAJPUJ010000126.1"/>
</dbReference>
<comment type="similarity">
    <text evidence="5">Belongs to the FNT transporter (TC 1.A.16) family.</text>
</comment>
<accession>A0A0B4S2S6</accession>
<evidence type="ECO:0000256" key="5">
    <source>
        <dbReference type="ARBA" id="ARBA00049660"/>
    </source>
</evidence>